<comment type="subcellular location">
    <subcellularLocation>
        <location evidence="1 8">Membrane</location>
        <topology evidence="1 8">Multi-pass membrane protein</topology>
    </subcellularLocation>
</comment>
<evidence type="ECO:0000256" key="2">
    <source>
        <dbReference type="ARBA" id="ARBA00022448"/>
    </source>
</evidence>
<name>A0A9W6BL37_9CHLO</name>
<evidence type="ECO:0000256" key="6">
    <source>
        <dbReference type="ARBA" id="ARBA00023136"/>
    </source>
</evidence>
<dbReference type="AlphaFoldDB" id="A0A9W6BL37"/>
<dbReference type="InterPro" id="IPR016817">
    <property type="entry name" value="MannP-dilichol_defect-1"/>
</dbReference>
<dbReference type="Pfam" id="PF04193">
    <property type="entry name" value="PQ-loop"/>
    <property type="match status" value="2"/>
</dbReference>
<dbReference type="PANTHER" id="PTHR12226:SF2">
    <property type="entry name" value="MANNOSE-P-DOLICHOL UTILIZATION DEFECT 1 PROTEIN"/>
    <property type="match status" value="1"/>
</dbReference>
<keyword evidence="2" id="KW-0813">Transport</keyword>
<keyword evidence="4" id="KW-0677">Repeat</keyword>
<dbReference type="PIRSF" id="PIRSF023381">
    <property type="entry name" value="MannP-dilichol_defect-1p"/>
    <property type="match status" value="1"/>
</dbReference>
<keyword evidence="11" id="KW-1185">Reference proteome</keyword>
<keyword evidence="5 8" id="KW-1133">Transmembrane helix</keyword>
<evidence type="ECO:0000313" key="10">
    <source>
        <dbReference type="EMBL" id="GLC54266.1"/>
    </source>
</evidence>
<dbReference type="EMBL" id="BRXU01000009">
    <property type="protein sequence ID" value="GLC54266.1"/>
    <property type="molecule type" value="Genomic_DNA"/>
</dbReference>
<comment type="similarity">
    <text evidence="7 8">Belongs to the MPDU1 (TC 2.A.43.3) family.</text>
</comment>
<keyword evidence="3 8" id="KW-0812">Transmembrane</keyword>
<evidence type="ECO:0000256" key="7">
    <source>
        <dbReference type="ARBA" id="ARBA00038475"/>
    </source>
</evidence>
<protein>
    <recommendedName>
        <fullName evidence="8">Mannose-P-dolichol utilization defect 1 protein homolog</fullName>
    </recommendedName>
</protein>
<comment type="caution">
    <text evidence="10">The sequence shown here is derived from an EMBL/GenBank/DDBJ whole genome shotgun (WGS) entry which is preliminary data.</text>
</comment>
<evidence type="ECO:0000313" key="11">
    <source>
        <dbReference type="Proteomes" id="UP001165080"/>
    </source>
</evidence>
<dbReference type="InterPro" id="IPR006603">
    <property type="entry name" value="PQ-loop_rpt"/>
</dbReference>
<evidence type="ECO:0000256" key="8">
    <source>
        <dbReference type="PIRNR" id="PIRNR023381"/>
    </source>
</evidence>
<evidence type="ECO:0000256" key="1">
    <source>
        <dbReference type="ARBA" id="ARBA00004141"/>
    </source>
</evidence>
<accession>A0A9W6BL37</accession>
<dbReference type="GO" id="GO:0016020">
    <property type="term" value="C:membrane"/>
    <property type="evidence" value="ECO:0007669"/>
    <property type="project" value="UniProtKB-SubCell"/>
</dbReference>
<feature type="transmembrane region" description="Helical" evidence="9">
    <location>
        <begin position="204"/>
        <end position="224"/>
    </location>
</feature>
<evidence type="ECO:0000256" key="5">
    <source>
        <dbReference type="ARBA" id="ARBA00022989"/>
    </source>
</evidence>
<dbReference type="SMART" id="SM00679">
    <property type="entry name" value="CTNS"/>
    <property type="match status" value="2"/>
</dbReference>
<organism evidence="10 11">
    <name type="scientific">Pleodorina starrii</name>
    <dbReference type="NCBI Taxonomy" id="330485"/>
    <lineage>
        <taxon>Eukaryota</taxon>
        <taxon>Viridiplantae</taxon>
        <taxon>Chlorophyta</taxon>
        <taxon>core chlorophytes</taxon>
        <taxon>Chlorophyceae</taxon>
        <taxon>CS clade</taxon>
        <taxon>Chlamydomonadales</taxon>
        <taxon>Volvocaceae</taxon>
        <taxon>Pleodorina</taxon>
    </lineage>
</organism>
<dbReference type="Gene3D" id="1.20.1280.290">
    <property type="match status" value="2"/>
</dbReference>
<keyword evidence="6 8" id="KW-0472">Membrane</keyword>
<evidence type="ECO:0000256" key="4">
    <source>
        <dbReference type="ARBA" id="ARBA00022737"/>
    </source>
</evidence>
<evidence type="ECO:0000256" key="3">
    <source>
        <dbReference type="ARBA" id="ARBA00022692"/>
    </source>
</evidence>
<gene>
    <name evidence="10" type="primary">PLEST001736</name>
    <name evidence="10" type="ORF">PLESTB_000841400</name>
</gene>
<dbReference type="Proteomes" id="UP001165080">
    <property type="component" value="Unassembled WGS sequence"/>
</dbReference>
<evidence type="ECO:0000256" key="9">
    <source>
        <dbReference type="SAM" id="Phobius"/>
    </source>
</evidence>
<sequence>MADLFNTTKVVLKHVLETRSLPEVDLLKLLISQMLGYAILAGACITKLPQILLIRQAGSAEGLSKEMFEIETYTLLISALYGYTRQLPFNTYGESLILAIQNLVIMGLVYGYSRTPVLRRMAVWGAYVALTVGVFTGHIPNDTMETFAGANTAVVMLSRLPQVVKNFSARSTGTLSGITAGINVLGCVVRIFTTLQAGGGPVMLRSYVVSLVINAALLLQIIAYRKNTAAQLQAQRARAEAERKREGGESRKDK</sequence>
<dbReference type="OrthoDB" id="271506at2759"/>
<proteinExistence type="inferred from homology"/>
<reference evidence="10 11" key="1">
    <citation type="journal article" date="2023" name="Commun. Biol.">
        <title>Reorganization of the ancestral sex-determining regions during the evolution of trioecy in Pleodorina starrii.</title>
        <authorList>
            <person name="Takahashi K."/>
            <person name="Suzuki S."/>
            <person name="Kawai-Toyooka H."/>
            <person name="Yamamoto K."/>
            <person name="Hamaji T."/>
            <person name="Ootsuki R."/>
            <person name="Yamaguchi H."/>
            <person name="Kawachi M."/>
            <person name="Higashiyama T."/>
            <person name="Nozaki H."/>
        </authorList>
    </citation>
    <scope>NUCLEOTIDE SEQUENCE [LARGE SCALE GENOMIC DNA]</scope>
    <source>
        <strain evidence="10 11">NIES-4479</strain>
    </source>
</reference>
<feature type="transmembrane region" description="Helical" evidence="9">
    <location>
        <begin position="96"/>
        <end position="113"/>
    </location>
</feature>
<dbReference type="PANTHER" id="PTHR12226">
    <property type="entry name" value="MANNOSE-P-DOLICHOL UTILIZATION DEFECT 1 LEC35 -RELATED"/>
    <property type="match status" value="1"/>
</dbReference>